<reference evidence="2 3" key="1">
    <citation type="submission" date="2021-03" db="EMBL/GenBank/DDBJ databases">
        <title>Complete genome of Parasphingorhabdus_sp.JHSY0214.</title>
        <authorList>
            <person name="Yoo J.H."/>
            <person name="Bae J.W."/>
        </authorList>
    </citation>
    <scope>NUCLEOTIDE SEQUENCE [LARGE SCALE GENOMIC DNA]</scope>
    <source>
        <strain evidence="2 3">JHSY0214</strain>
    </source>
</reference>
<dbReference type="Pfam" id="PF03929">
    <property type="entry name" value="PepSY_TM"/>
    <property type="match status" value="1"/>
</dbReference>
<organism evidence="2 3">
    <name type="scientific">Parasphingorhabdus cellanae</name>
    <dbReference type="NCBI Taxonomy" id="2806553"/>
    <lineage>
        <taxon>Bacteria</taxon>
        <taxon>Pseudomonadati</taxon>
        <taxon>Pseudomonadota</taxon>
        <taxon>Alphaproteobacteria</taxon>
        <taxon>Sphingomonadales</taxon>
        <taxon>Sphingomonadaceae</taxon>
        <taxon>Parasphingorhabdus</taxon>
    </lineage>
</organism>
<dbReference type="EMBL" id="CP071794">
    <property type="protein sequence ID" value="QTD56882.1"/>
    <property type="molecule type" value="Genomic_DNA"/>
</dbReference>
<accession>A0ABX7T8Q5</accession>
<dbReference type="InterPro" id="IPR005625">
    <property type="entry name" value="PepSY-ass_TM"/>
</dbReference>
<evidence type="ECO:0000313" key="3">
    <source>
        <dbReference type="Proteomes" id="UP000663923"/>
    </source>
</evidence>
<keyword evidence="3" id="KW-1185">Reference proteome</keyword>
<dbReference type="PANTHER" id="PTHR34219">
    <property type="entry name" value="IRON-REGULATED INNER MEMBRANE PROTEIN-RELATED"/>
    <property type="match status" value="1"/>
</dbReference>
<gene>
    <name evidence="2" type="ORF">J4G78_04725</name>
</gene>
<feature type="transmembrane region" description="Helical" evidence="1">
    <location>
        <begin position="12"/>
        <end position="38"/>
    </location>
</feature>
<feature type="transmembrane region" description="Helical" evidence="1">
    <location>
        <begin position="196"/>
        <end position="216"/>
    </location>
</feature>
<keyword evidence="1" id="KW-1133">Transmembrane helix</keyword>
<sequence length="375" mass="41004">MAQRSSLRKINATLHAWVGALCAIFIILVTISGMAIAFSGPLMHLETGAFPKIEAISTAADPDLAAMVAAARTEAGETFLPLGYLGPHAEIATDIPMIYGMSAPPDAGGEVQIVSINPGTNEAITNFYLDRTWTHLLIDFHYELLAGDIGEVIVAVLGLILSILAFVGIYLWWPVRRGFWMKAKRFSLKGNWNSKSFSLHSFFGFWCALLIVIWGLTGTYWSKPDWGPAIIKPQTDILPEAVVERMENATCDGTVSIGQATGLALATYPGTRILEAEFAAPWQPYHILYLSKLDDLDKRDGDRRVWVSSSCANMVHKEQVLGLGKLGAINNAIHSGDTFGAMRQPVILIVGLTLLLLSITGLIVWFKRYFRGNPG</sequence>
<protein>
    <submittedName>
        <fullName evidence="2">PepSY domain-containing protein</fullName>
    </submittedName>
</protein>
<evidence type="ECO:0000313" key="2">
    <source>
        <dbReference type="EMBL" id="QTD56882.1"/>
    </source>
</evidence>
<feature type="transmembrane region" description="Helical" evidence="1">
    <location>
        <begin position="346"/>
        <end position="366"/>
    </location>
</feature>
<dbReference type="Proteomes" id="UP000663923">
    <property type="component" value="Chromosome"/>
</dbReference>
<name>A0ABX7T8Q5_9SPHN</name>
<proteinExistence type="predicted"/>
<evidence type="ECO:0000256" key="1">
    <source>
        <dbReference type="SAM" id="Phobius"/>
    </source>
</evidence>
<keyword evidence="1" id="KW-0812">Transmembrane</keyword>
<keyword evidence="1" id="KW-0472">Membrane</keyword>
<feature type="transmembrane region" description="Helical" evidence="1">
    <location>
        <begin position="152"/>
        <end position="175"/>
    </location>
</feature>
<dbReference type="RefSeq" id="WP_207988936.1">
    <property type="nucleotide sequence ID" value="NZ_CP071794.1"/>
</dbReference>